<dbReference type="KEGG" id="rdi:CMV14_07485"/>
<evidence type="ECO:0000313" key="5">
    <source>
        <dbReference type="EMBL" id="PCE40547.1"/>
    </source>
</evidence>
<dbReference type="SUPFAM" id="SSF56801">
    <property type="entry name" value="Acetyl-CoA synthetase-like"/>
    <property type="match status" value="1"/>
</dbReference>
<dbReference type="Proteomes" id="UP000218934">
    <property type="component" value="Unassembled WGS sequence"/>
</dbReference>
<organism evidence="5 6">
    <name type="scientific">Rhizorhabdus dicambivorans</name>
    <dbReference type="NCBI Taxonomy" id="1850238"/>
    <lineage>
        <taxon>Bacteria</taxon>
        <taxon>Pseudomonadati</taxon>
        <taxon>Pseudomonadota</taxon>
        <taxon>Alphaproteobacteria</taxon>
        <taxon>Sphingomonadales</taxon>
        <taxon>Sphingomonadaceae</taxon>
        <taxon>Rhizorhabdus</taxon>
    </lineage>
</organism>
<dbReference type="InterPro" id="IPR000873">
    <property type="entry name" value="AMP-dep_synth/lig_dom"/>
</dbReference>
<dbReference type="InterPro" id="IPR025110">
    <property type="entry name" value="AMP-bd_C"/>
</dbReference>
<dbReference type="Gene3D" id="3.30.300.30">
    <property type="match status" value="1"/>
</dbReference>
<dbReference type="PROSITE" id="PS00455">
    <property type="entry name" value="AMP_BINDING"/>
    <property type="match status" value="1"/>
</dbReference>
<dbReference type="GO" id="GO:0031956">
    <property type="term" value="F:medium-chain fatty acid-CoA ligase activity"/>
    <property type="evidence" value="ECO:0007669"/>
    <property type="project" value="TreeGrafter"/>
</dbReference>
<protein>
    <submittedName>
        <fullName evidence="5">AMP-dependent synthetase</fullName>
    </submittedName>
</protein>
<keyword evidence="2" id="KW-0436">Ligase</keyword>
<reference evidence="5 6" key="1">
    <citation type="submission" date="2017-09" db="EMBL/GenBank/DDBJ databases">
        <title>The Catabolism of 3,6-Dichlorosalicylic acid is Initiated by the Cytochrome P450 Monooxygenase DsmABC in Rhizorhabdus dicambivorans Ndbn-20.</title>
        <authorList>
            <person name="Na L."/>
        </authorList>
    </citation>
    <scope>NUCLEOTIDE SEQUENCE [LARGE SCALE GENOMIC DNA]</scope>
    <source>
        <strain evidence="5 6">Ndbn-20m</strain>
    </source>
</reference>
<feature type="domain" description="AMP-dependent synthetase/ligase" evidence="3">
    <location>
        <begin position="11"/>
        <end position="371"/>
    </location>
</feature>
<proteinExistence type="inferred from homology"/>
<dbReference type="PANTHER" id="PTHR43201:SF5">
    <property type="entry name" value="MEDIUM-CHAIN ACYL-COA LIGASE ACSF2, MITOCHONDRIAL"/>
    <property type="match status" value="1"/>
</dbReference>
<dbReference type="GO" id="GO:0006631">
    <property type="term" value="P:fatty acid metabolic process"/>
    <property type="evidence" value="ECO:0007669"/>
    <property type="project" value="TreeGrafter"/>
</dbReference>
<evidence type="ECO:0000313" key="6">
    <source>
        <dbReference type="Proteomes" id="UP000218934"/>
    </source>
</evidence>
<accession>A0A2A4FQV6</accession>
<dbReference type="PANTHER" id="PTHR43201">
    <property type="entry name" value="ACYL-COA SYNTHETASE"/>
    <property type="match status" value="1"/>
</dbReference>
<dbReference type="OrthoDB" id="9803968at2"/>
<sequence length="515" mass="55150">MPVQTVGDALRHAARLHPDRIALIEGSADRSGRTRIGYGDLLARSERIARGLAARYAKGTHVAIWAPNSVEWVVVQMAAALAGTPLVMLSPNLRAPEVAFILRNSNSRAIFTVERYRDNAMADIARGLRDEIDALADVFLIDELATLDGAAALPDVAPGDNALVQYTSGTTGTPKGVLMTHGGIVTIGHDGAVPMGLPEGSVWLLVLPLASVGGSVFAMMGALTTLSTLIVMREFDAPLMARIIAEEQVTFFNAVTTVHFRLLEHPGTNPESFASVRAITCGGATVPTSLIERIERQYGAACLTTYGMTETSGTVVMSTPDDSFERKSMSAGRTIPGVSVEIRHIETGAPLPPDEIGEICVRSPGAMSGYYGLPEATAAAIDERGWLRTGDLGRLDADGYLSITGRLKEMIKRGGHNVYPREVEDLLVQHPAVAEAAVFGIDDDELGEEIAVAIRLRDGAAAEGPALRDWLFPQIAPYKIPRAWHFLDALPTNANGKVQKFELRKRFDPKTAAAA</sequence>
<gene>
    <name evidence="5" type="ORF">COO09_19680</name>
</gene>
<feature type="domain" description="AMP-binding enzyme C-terminal" evidence="4">
    <location>
        <begin position="422"/>
        <end position="497"/>
    </location>
</feature>
<name>A0A2A4FQV6_9SPHN</name>
<dbReference type="AlphaFoldDB" id="A0A2A4FQV6"/>
<dbReference type="Pfam" id="PF13193">
    <property type="entry name" value="AMP-binding_C"/>
    <property type="match status" value="1"/>
</dbReference>
<comment type="similarity">
    <text evidence="1">Belongs to the ATP-dependent AMP-binding enzyme family.</text>
</comment>
<comment type="caution">
    <text evidence="5">The sequence shown here is derived from an EMBL/GenBank/DDBJ whole genome shotgun (WGS) entry which is preliminary data.</text>
</comment>
<dbReference type="InterPro" id="IPR045851">
    <property type="entry name" value="AMP-bd_C_sf"/>
</dbReference>
<evidence type="ECO:0000259" key="3">
    <source>
        <dbReference type="Pfam" id="PF00501"/>
    </source>
</evidence>
<dbReference type="EMBL" id="NWUF01000026">
    <property type="protein sequence ID" value="PCE40547.1"/>
    <property type="molecule type" value="Genomic_DNA"/>
</dbReference>
<dbReference type="InterPro" id="IPR042099">
    <property type="entry name" value="ANL_N_sf"/>
</dbReference>
<evidence type="ECO:0000256" key="1">
    <source>
        <dbReference type="ARBA" id="ARBA00006432"/>
    </source>
</evidence>
<dbReference type="InterPro" id="IPR020845">
    <property type="entry name" value="AMP-binding_CS"/>
</dbReference>
<evidence type="ECO:0000259" key="4">
    <source>
        <dbReference type="Pfam" id="PF13193"/>
    </source>
</evidence>
<dbReference type="Gene3D" id="3.40.50.12780">
    <property type="entry name" value="N-terminal domain of ligase-like"/>
    <property type="match status" value="1"/>
</dbReference>
<evidence type="ECO:0000256" key="2">
    <source>
        <dbReference type="ARBA" id="ARBA00022598"/>
    </source>
</evidence>
<keyword evidence="6" id="KW-1185">Reference proteome</keyword>
<dbReference type="RefSeq" id="WP_066967462.1">
    <property type="nucleotide sequence ID" value="NZ_CP023449.1"/>
</dbReference>
<dbReference type="Pfam" id="PF00501">
    <property type="entry name" value="AMP-binding"/>
    <property type="match status" value="1"/>
</dbReference>